<proteinExistence type="inferred from homology"/>
<dbReference type="EMBL" id="SRQM01000079">
    <property type="protein sequence ID" value="KAG6119421.1"/>
    <property type="molecule type" value="Genomic_DNA"/>
</dbReference>
<dbReference type="PROSITE" id="PS00455">
    <property type="entry name" value="AMP_BINDING"/>
    <property type="match status" value="5"/>
</dbReference>
<sequence>MSQSGSASSTISPLAEMGDVVADMKASLPEAPRIFSIPADIGDKLAEHLPAYMMPKILIKMQKLPMTATGKLDRRRLREIGSSFSAQELAELQMERDAKREPRTILAKQMQQVWAKVLNIEPGIIGLDDSFFRLGGDSIAAMKLVSEMRKHGVELAVADIFRYPTLDLATKQGDTFNSLSSTTTEVIKPFSLLSSELDIASFVQDVSFRLQLKSPALVEDAYPCTSLQEGLLSLSMKRPGDYVTQSVLELAPGLDLEAFRRAWGEVARGMAILRTRVMQYRGSLIQVVLNEKIDWHETTNLDLYLETDKRKLMLLNQPLVRYALVKDASGAFKWFVWTVHHALYDDWSLSLIIDAVHQAFSGKSVDFGPQFTRFIEYLSNQDDNKIVKYWHGALSSYTDTSFPALPPSIQHPRADRTLRGEIFLPWKQQSGITLSNLLRAAWALVAGDLTNSQDVVFGMTMSGRGAQVPGLNKMAAPTIVTVPVRVTWSKDQKVCDYVNMVQNQATDMIPFEQAGLQKIAKICPGSHQACQFQTLIVIQAPGSDSIHDELGRWENDKSQFSISTYALMLDLQLGLHSVTTLATFDPNVIEEPTVKRLFERLEFVLRQLATEDPKMTLEEVNMMTEQDLQKIWHWNGVVPQTAERCVHELVEEKIQSNPDASAICAWDGSLTYSQLGDLVTILAGHLAHLGIGPGVIVPLCFEKSMWTTVAALGVLKAGGAFILLDPLVPEQRLAAIAQQIEMKLLISSTSNSALGSRLAHTTLVLCSDFFTSHSIRSSSIALHASPADLMYVVFTSGSTGTPKGVKIAHKNLASAILHQAEALGFNSSSRFYDFTSYSFDTCIANIFFTLACGGCLCVPSDGDRKSNLGASIATFRANLIELTPTVAQTLVPSDVPEIRSIAFGGEAVRLHDVERWWAKAKVSNTYGPAECTPTSMMNIHSLTPEETTRIGFGAGARTWIVNPDDYHQLLPVGCVGELLLEGPIVGLGYLNDDEQTNTVFVKDPAWLQKGAPGCLGRDGRLYRTGDLVRYNTDGSLTFMGRKDDQVKLRGQRIELNEVEAYIKKALSKKSEVHVVAHVITPSNDDRPILVAFISILRDSHDAEDEAPPRVLLSELAEDLEDTLAATLPSYMVPSVFLEAKQMPTTPTGKIDRRALRVQAGCMTKDELVSQNILRRRADCAPDSAAEKQLQGLWSGVLGVDISSIGSNDSFFRIGGDSIQAMRLAGAAREQGFSLTVADTFKYPKLRDLAKMLSQNAVTSLDAPKPYSLLDSAVDRIDAKSQAATMCQVSTSQVVDIFPCTPLQEGLLAMTLKRPGDYIYYNEYLLAEDVDALRFKMACEKVITANPILRTRIVDLPQLGLMQAVIDEQICWRDDLSTKPDSTPMGLGTQLALVGLTTSAENGRLIFHWILHHALYDAWSFSMMLDSIEAAYSGLQKEEKFVPFSSFVGHILSVNKEEAAEYWRTYLHGIDSSTFPVLPALDHSPRPDAIVQLDIDNITWPQSDITASTVIRTAWALLQATNTGRDDVLYGATVAGRQAALPGIDRVMGPTIATVPVRVSLDWNGSTVGALLLSVQSQFLEAVPFEQIGLQNIRKLSEDAEIACNFQTLLVTQPTSTDDDKSGRPQQLFHNCRNSEGHDDLATFNTYCITVSCDYSKFGVQIAISYDTTIITYAEANRLLLGLEHLIRELCKPGVELKSLKDLTAVTDHDLRKLWEKNAVVPDSVHVCVHDLIAETIQRQPQALAVCAWDDMLTSHELTYGELDRLSTLLAHQLVRLGVAPGEIVPLCFERSVWTSVAMLGVMKAGGASVALEITQPLERLRSIVQQVSPITILASSTSESVAAQLHDSVKVKIVSRGTCEVETDGDLNELPSRATPSDPLYVVFTSGTTGTPKGVVVSHASFSSASVYQRKALGFTTADRVLGFASPAFDLFWSNHLNTLITGCCICTPTESQRTDNLAGFIAEKQITLAHLTPSTARLLRFNLSPTMSTLILGGELVSREDFDCFSPSVNVKITYGPSECSPTSTILDTNEFSWRTGNIGEPKGLCAWVVHPVRHTLAAPGSVGELWLEGPLVASGYLRDPEKTAAAFVEDPAWLLRGGPGVPGRRGRVYRTGDLVRYDIDNGTIHFIGRKDSQVKIRGQRVELGEVELHIRQVLVHKPGVQVAVDVITTRDSTNPILVAFISLLGHEISARDGDRVQDKEKSAVLAVTEGLDEQLANRIPAYMIPSAYLPIHTIPTTTTGKIDRKSLKRVGAALSLAEIVTHSQKKPTAPSSDVEVMLATIWAQTLNLPYESISVDVPFTKIGGDSISAMQVVARSRSMGLNLTVSHILRHLTIEKIVPHGELLRSSRTTDDLHIEQDNQPWQLSPIQNMFFMAHPSGLHHFNQSFAFRLASTVTVTHLRMAAQTLVSRHPMLRARFRLNIQGEWEQYTVPNDENAFTFKVHRLRKDEDSVHLLRERQKALHIITGPVFAIDCLLLGSDNHDNDDDSTAFNITVLFTAHHLVIDLVSWRIIWYEMEQLVKGSSNLPAPSTSFKSWVCKQATPKRVSDAGQLLPFQLTTSFADWGIAPSDNTISASSDIHGCLDPQTTSLLLGKSNDSMRTDPVDIMVAVISHSLHQHFPERCAPAIFLEGHGREPSDDTSVDLSETIGWFTTICPVQVPLSHDHDVVDAVKFVKDARRRIPGKGLPYFNNRYGVASAENGESQAKFEPVEFLLNYAGIYQQIEREESIFSPVNVDLMELSSDTIRTALVEINCGVRFGELHVSVTMHNRMKHRDRLEQWAKSLGQQFQNALQALIKAGRVATLVDYSLLRISYKTLENLTAHLGRMEINIDNVADIFPCAPLQEGILLSMSKTSSSYRIANIWNCISSDGSKVDVSRLESAWRLAIARHSVFRIIFVESAGYQGFLQVQLLHAPVKITVLRTDVDSSSPEHTLRSLEWPHFKESEPEYAITICGTHTGHVACRFDIIHALIDATSFAILLRDVREAYHNSSSAQAAPSFGHAVEEIMKTSHSDRLVYWKKYLAGVKSCRLPSIPKVVDGCADFQQGWLSISSDTSSLLHSFCQSHCLTRSTVLYVAWALMLSQLTGSRDICFGYLASGRDIPIKGAHDLVGPLINLLIGRINVNLPIDDVLAKTNQDSIDHFSFQHVSLAELQREIGMQGDQLFTTSITIRHDLDDNCAPDGDSLGFESVEGEDPHEFDIVLSVVMNGPDTEMSLNYNMSKISQSLASEAADIFAAAITYLTDVRKNRTQEPLDGAFFKYATGVAESKALSTWKGWMQDLETSHFPSLPHPGFMSQRQVSESHYISGISTGRNAVQTTAILWTSWALLLATNSNSSDVVFGSATSYEAMENCNPENRKSAFTVPIRVKIDYNQTVYDKLNELGAICDAITQYRRISVHWLRRISEQGEQFCAFQSALEIKFASSASTVQHESQKDVDCLPLRLTCVVSEYSLQLTVRYDDQVLSGIQARRLSRQFETIIRQLCDPKTASMKLHSISVAPEQDMREIWQWNANVPRTARACVHDLIADTVRRQPHAQAINAWDGELTYRELDTLSSQLASSLLQTCQIKPGTIVTLCFEKSMWTPVAMLGVMKAGGASVAMDANESLAQSLAIDLHEQPPTILAIPNAFTIDRATVCQPPCTSVVPEDMLYVVFTSGSTGTPKGIAISHANFSSAILHQQDVLCYQPSSRVFDFASYAFDVAWFNVLFTLKVGGCLCIPNENDRRGNISGAIRSLKANYVELTATVGRQIKAAEVPCLQTIQFCGERLTLSALDQWHHVEELFHCYGPAECTAATTVNRILHVGGQDPHIGKGCGTVTWVVSTRRCGLASIGEVGELWVEGPLVAMGYLNNPEKTSSSFIEDPAWLLQGGPGVPGRHGRLYRTGDLVRYDDDGNLHFIGRTDDQVKIRGQRVQLGEIEAHIRTAMPSTAPPDLQITVEMVKLQDSSNPILVSFIHLPGPRKVLKDDIRNGKPYKKHSEEENWHHFHAAASQMAQGLEEKLAGVLPSYMIPSACLVVDSMPMTATGKTDRRELRAITGRLTQKELAMQNVARSHKKLVPVTATEVKLRQVWSDVLDTSTANISTDDSFLQIGGDSIQAMRLAGALREQSLCVTVAEIFKHPRLRDLAKLLSERGSTPNAIASPPSFSLLRNTMDYNSASAKVAALCGVDTSQIQDIFPCTPLQQGLLAITTRRSGDFYVSHNEFVLGQEIERSKFQSACHKAVKLLPILRTRIVDLPGQGLVQAVIDEDVAWYDRSITTSEIKMGLGTRLAIFGLVSSADTGRLVFHLILHHSLFDGWSYPLMLSFIQDIYLDKQPMEVVPFQNFVQYTLGCDALAASLHWQSCFDGITAVMFPALPSPDYSPNVDGSLEHMIETIQWPQSDITASTVVQTAWSLVQSVHTATDDVIFGAVVTGRQTLPGVDRIIGPTLATIPCRVTLNWQATIGEFLQQMQRRSLDAASFQQTGLQNIRKASADAATACDFQTLLIIQPVQPESSLESFFELRDDPCSENSTFDTYALVVEVILETNGLLLSLKYDSGVVDTAYVRRLASQFENILRQLCTMSHDALTMRDIQVVTEECTRKIWKWNAAVPQPIATCVHDLIAETVRKQPRALAVSSWDGNLSYSELEELSTQLASRLKRQGVRPGLIIPLYFEKSKWLIVAMLGVMKAGGASVAIDISQPLERLREIARQVAPNVILASTTGASVAGKIHVSGSITVITTATFGIRTTRVKDTRNFQETRLDPHNLLYVVFTSGSTGKPKAVTISHTNFATASYYQGQRLGFNSRSRVLDFSSSAFDVFWSTSLNSFISGACLCIPTESQRKDDLSGFMNQQKVTLADLTPSTAKVIRSCPPRYLKTLILGGELVSLQEFESLLSSSINIKITYGPAECTPTSSILDTAFGSFETADIGHCWGLCAWVAHPTSHNLIPPGLVGELWLEGPLVGMTYLNDDDKSKASFIDNPPWLLRGVGPQGFGSRQGRLYRTGDLVRYNEDGSLHFIGRKDDQVKIRGQRVELGEVEMHIRQALGSSSSSSSSSAANFEIVADVVTPRGSKIPILVSFISVQTESESFVQEMDREVRDGIEERKGEEKLRVDIERLLEELEDKLNAVIPSYMIPSVYLEVGRLPMTTTGKTDRRKLRATASGLSLEELTSKNLLHRCKHREPTTDREKKMRHIWAEVLEIDETSISADDSFLQIGGDSIQAMRLTGIARERGFLLTVAGIFKTPKLFELAKSMVASDMQRFVDVPEPFSLLSDQVDKEEARLQISSLCGVSTDQVEDILPCIPLQEGMLAMTAKGSGNYVAYHEYILAKSVDASRFRNACQAVVSALPILRTRIADLPGHGLVQVVVSEEICWETTSGANFPATSPPTTMELGSPLVLFDLSTSNSGRLIFRWTLHHALFDGWTLPLMLQAIEDAYSDKFSPKNFLPFSAFVGYVQDTDNEASLSWWLAHLNGISAPVFPSLPFPDYSPRADGTLEETIKVNWPQSDITPSTIVRTAWALLQAMYTSSDDVIFGATATGRHAALPGIESIVGPTIATVPVRITIDWRKNVGELLHEVQQQALDVTPFEQVGLQRLRKMSHDAEIACNFQTLLVVQPANSHGDSVEPFFESPEQAQLAPEYADGSSTYALTALCDLREDGFNMTLNYDSSITDTLQIEQYMNLLRHLAGQMCKTGAKWASLSDVVTIAREDLLQVWQWNKTVPAPIDACVHDLIADAARKHPQAPAVCAWDGELTYEKLDHLSTQVAHRLSKLGVGRGTVVPLCFEKSMWMPVAALGVMKAGGASVALDTTQPLDRLRNIVDQVGEPSSSTGCHLILASSLHEALSNKLMRHGKQNKTLVLSDLTLREDHETNPKGLPASVVVPADSLYVVFTSGSTGQPKGVVITHSNFSSAIIHQRSSLGMQQSNRVFDFASYAFDAAWANILHTLAAGACLCIPSEEDRRSNVSGAIQKLRANYAYLTPTVARLIHPEDVPSLQKVKLVGERLTKSVVDQWRHIDTLINAYGPAENSVLSTLGHITRDESPHPSIGKGCGTVTWIVSTQRGGLASIGEVGELWVEGPLVARGYLNDPGMTKEKFIKDPPWLLQGAPGISGRGGLLYKTGDLVRYDHTGSLHFVGRMDDQVKIRGQRIELGEVEVHVGQSIVSGESAQIQVVADVATPRGCSDPILIAFISLHRNSQGNGENGGASRRKSKNHDVNDSNNGNGNGNGNGYQQESLLLAASYSIRMSRDKISSKLPSYMIPSVCLLLEAFPMTSTGKIDRRTLRRLASCMTREQLASENMLHDRPVYRHPSTVAEKQLQTLWSEVLGLEPRLISADDSFLQIGGDSIQAMRLIGAAREQGLALTVADVLGHHSMSRLAQSLESTRPELGMLEPVEPFSLLPKGVRVDDIASLTGTKHRDMNVGEGISDIFPVTDLQASYISAAMQDPPSSCSIFYLTLPGQIAVEDLVKACEFVWSQLDALRAAFVEYNGRYWQVIPSSSATPARISIHRLDADDYSEECSLHDEVYRKTLMASLRLGTTYTEFLISRSPSQLRLGIRMTHAQYDGISFGELVAMMSAHLAGKTVDARPQFSHYIQFALAHEAESLKYWKNVLQGSQPLVLASRVPSLLTIGQDAVNSPTSSSTRSLKTTDFIDAPRIPAGVTPATYFISACAYALSKVTTSTDVVFGFVVSGRAALQHNLSNVFGPCVNVVPIRASIASANMSLTQLSLDLQQQRMRGAQFETSTCADVLGQCTDWPKDTRYHSCVVTFQDIDEQPSLNLDDESSKLRAFPEEDQVDDAEVLYVYAKPVGVRWEVRVGGASGPGEEHGAKEELIARIHEAMCLLLKRS</sequence>
<dbReference type="CDD" id="cd19545">
    <property type="entry name" value="FUM14_C_NRPS-like"/>
    <property type="match status" value="4"/>
</dbReference>
<dbReference type="FunFam" id="1.10.1200.10:FF:000005">
    <property type="entry name" value="Nonribosomal peptide synthetase 1"/>
    <property type="match status" value="5"/>
</dbReference>
<dbReference type="Gene3D" id="1.10.1200.10">
    <property type="entry name" value="ACP-like"/>
    <property type="match status" value="6"/>
</dbReference>
<feature type="domain" description="Carrier" evidence="10">
    <location>
        <begin position="5164"/>
        <end position="5240"/>
    </location>
</feature>
<dbReference type="FunFam" id="3.30.559.30:FF:000002">
    <property type="entry name" value="Nonribosomal peptide synthase Pes1"/>
    <property type="match status" value="1"/>
</dbReference>
<evidence type="ECO:0000256" key="6">
    <source>
        <dbReference type="ARBA" id="ARBA00029454"/>
    </source>
</evidence>
<dbReference type="InterPro" id="IPR009081">
    <property type="entry name" value="PP-bd_ACP"/>
</dbReference>
<dbReference type="SUPFAM" id="SSF52777">
    <property type="entry name" value="CoA-dependent acyltransferases"/>
    <property type="match status" value="15"/>
</dbReference>
<dbReference type="Pfam" id="PF00501">
    <property type="entry name" value="AMP-binding"/>
    <property type="match status" value="5"/>
</dbReference>
<evidence type="ECO:0000256" key="2">
    <source>
        <dbReference type="ARBA" id="ARBA00022450"/>
    </source>
</evidence>
<dbReference type="SUPFAM" id="SSF56801">
    <property type="entry name" value="Acetyl-CoA synthetase-like"/>
    <property type="match status" value="6"/>
</dbReference>
<feature type="region of interest" description="Disordered" evidence="9">
    <location>
        <begin position="6181"/>
        <end position="6213"/>
    </location>
</feature>
<dbReference type="Proteomes" id="UP000732380">
    <property type="component" value="Unassembled WGS sequence"/>
</dbReference>
<dbReference type="NCBIfam" id="TIGR01733">
    <property type="entry name" value="AA-adenyl-dom"/>
    <property type="match status" value="4"/>
</dbReference>
<dbReference type="PANTHER" id="PTHR45527:SF3">
    <property type="entry name" value="SIDEROPHORE SYNTHETASE (EUROFUNG)"/>
    <property type="match status" value="1"/>
</dbReference>
<dbReference type="GO" id="GO:0016874">
    <property type="term" value="F:ligase activity"/>
    <property type="evidence" value="ECO:0007669"/>
    <property type="project" value="UniProtKB-KW"/>
</dbReference>
<organism evidence="11 12">
    <name type="scientific">Claviceps humidiphila</name>
    <dbReference type="NCBI Taxonomy" id="1294629"/>
    <lineage>
        <taxon>Eukaryota</taxon>
        <taxon>Fungi</taxon>
        <taxon>Dikarya</taxon>
        <taxon>Ascomycota</taxon>
        <taxon>Pezizomycotina</taxon>
        <taxon>Sordariomycetes</taxon>
        <taxon>Hypocreomycetidae</taxon>
        <taxon>Hypocreales</taxon>
        <taxon>Clavicipitaceae</taxon>
        <taxon>Claviceps</taxon>
    </lineage>
</organism>
<keyword evidence="12" id="KW-1185">Reference proteome</keyword>
<keyword evidence="4" id="KW-0436">Ligase</keyword>
<feature type="domain" description="Carrier" evidence="10">
    <location>
        <begin position="4058"/>
        <end position="4134"/>
    </location>
</feature>
<dbReference type="Gene3D" id="3.30.559.10">
    <property type="entry name" value="Chloramphenicol acetyltransferase-like domain"/>
    <property type="match status" value="7"/>
</dbReference>
<evidence type="ECO:0000256" key="9">
    <source>
        <dbReference type="SAM" id="MobiDB-lite"/>
    </source>
</evidence>
<evidence type="ECO:0000313" key="12">
    <source>
        <dbReference type="Proteomes" id="UP000732380"/>
    </source>
</evidence>
<dbReference type="Gene3D" id="3.30.559.30">
    <property type="entry name" value="Nonribosomal peptide synthetase, condensation domain"/>
    <property type="match status" value="8"/>
</dbReference>
<dbReference type="Gene3D" id="3.40.50.980">
    <property type="match status" value="4"/>
</dbReference>
<comment type="pathway">
    <text evidence="1">Alkaloid biosynthesis; ergot alkaloid biosynthesis.</text>
</comment>
<dbReference type="PROSITE" id="PS00012">
    <property type="entry name" value="PHOSPHOPANTETHEINE"/>
    <property type="match status" value="5"/>
</dbReference>
<keyword evidence="5" id="KW-0808">Transferase</keyword>
<dbReference type="SUPFAM" id="SSF47336">
    <property type="entry name" value="ACP-like"/>
    <property type="match status" value="6"/>
</dbReference>
<dbReference type="InterPro" id="IPR020806">
    <property type="entry name" value="PKS_PP-bd"/>
</dbReference>
<dbReference type="PANTHER" id="PTHR45527">
    <property type="entry name" value="NONRIBOSOMAL PEPTIDE SYNTHETASE"/>
    <property type="match status" value="1"/>
</dbReference>
<accession>A0A9P7Q5H3</accession>
<dbReference type="InterPro" id="IPR023213">
    <property type="entry name" value="CAT-like_dom_sf"/>
</dbReference>
<evidence type="ECO:0000259" key="10">
    <source>
        <dbReference type="PROSITE" id="PS50075"/>
    </source>
</evidence>
<dbReference type="InterPro" id="IPR045851">
    <property type="entry name" value="AMP-bd_C_sf"/>
</dbReference>
<dbReference type="NCBIfam" id="NF003417">
    <property type="entry name" value="PRK04813.1"/>
    <property type="match status" value="8"/>
</dbReference>
<reference evidence="11 12" key="1">
    <citation type="journal article" date="2020" name="bioRxiv">
        <title>Whole genome comparisons of ergot fungi reveals the divergence and evolution of species within the genus Claviceps are the result of varying mechanisms driving genome evolution and host range expansion.</title>
        <authorList>
            <person name="Wyka S.A."/>
            <person name="Mondo S.J."/>
            <person name="Liu M."/>
            <person name="Dettman J."/>
            <person name="Nalam V."/>
            <person name="Broders K.D."/>
        </authorList>
    </citation>
    <scope>NUCLEOTIDE SEQUENCE [LARGE SCALE GENOMIC DNA]</scope>
    <source>
        <strain evidence="11 12">LM576</strain>
    </source>
</reference>
<dbReference type="Gene3D" id="2.30.38.10">
    <property type="entry name" value="Luciferase, Domain 3"/>
    <property type="match status" value="2"/>
</dbReference>
<evidence type="ECO:0000313" key="11">
    <source>
        <dbReference type="EMBL" id="KAG6119421.1"/>
    </source>
</evidence>
<dbReference type="FunFam" id="3.40.50.12780:FF:000014">
    <property type="entry name" value="Nonribosomal peptide synthetase 1"/>
    <property type="match status" value="1"/>
</dbReference>
<dbReference type="GO" id="GO:0044550">
    <property type="term" value="P:secondary metabolite biosynthetic process"/>
    <property type="evidence" value="ECO:0007669"/>
    <property type="project" value="TreeGrafter"/>
</dbReference>
<dbReference type="Gene3D" id="3.30.300.30">
    <property type="match status" value="6"/>
</dbReference>
<dbReference type="GO" id="GO:0031177">
    <property type="term" value="F:phosphopantetheine binding"/>
    <property type="evidence" value="ECO:0007669"/>
    <property type="project" value="InterPro"/>
</dbReference>
<dbReference type="Pfam" id="PF00550">
    <property type="entry name" value="PP-binding"/>
    <property type="match status" value="6"/>
</dbReference>
<evidence type="ECO:0000256" key="8">
    <source>
        <dbReference type="ARBA" id="ARBA00079041"/>
    </source>
</evidence>
<evidence type="ECO:0000256" key="7">
    <source>
        <dbReference type="ARBA" id="ARBA00044125"/>
    </source>
</evidence>
<dbReference type="InterPro" id="IPR001242">
    <property type="entry name" value="Condensation_dom"/>
</dbReference>
<dbReference type="CDD" id="cd19542">
    <property type="entry name" value="CT_NRPS-like"/>
    <property type="match status" value="1"/>
</dbReference>
<dbReference type="SMART" id="SM00823">
    <property type="entry name" value="PKS_PP"/>
    <property type="match status" value="5"/>
</dbReference>
<feature type="domain" description="Carrier" evidence="10">
    <location>
        <begin position="2271"/>
        <end position="2347"/>
    </location>
</feature>
<dbReference type="FunFam" id="3.30.300.30:FF:000015">
    <property type="entry name" value="Nonribosomal peptide synthase SidD"/>
    <property type="match status" value="5"/>
</dbReference>
<evidence type="ECO:0000256" key="5">
    <source>
        <dbReference type="ARBA" id="ARBA00022679"/>
    </source>
</evidence>
<dbReference type="GO" id="GO:0016740">
    <property type="term" value="F:transferase activity"/>
    <property type="evidence" value="ECO:0007669"/>
    <property type="project" value="UniProtKB-KW"/>
</dbReference>
<dbReference type="GO" id="GO:0043041">
    <property type="term" value="P:amino acid activation for nonribosomal peptide biosynthetic process"/>
    <property type="evidence" value="ECO:0007669"/>
    <property type="project" value="TreeGrafter"/>
</dbReference>
<dbReference type="GO" id="GO:0005737">
    <property type="term" value="C:cytoplasm"/>
    <property type="evidence" value="ECO:0007669"/>
    <property type="project" value="TreeGrafter"/>
</dbReference>
<dbReference type="InterPro" id="IPR006162">
    <property type="entry name" value="Ppantetheine_attach_site"/>
</dbReference>
<dbReference type="InterPro" id="IPR010071">
    <property type="entry name" value="AA_adenyl_dom"/>
</dbReference>
<evidence type="ECO:0000256" key="3">
    <source>
        <dbReference type="ARBA" id="ARBA00022553"/>
    </source>
</evidence>
<comment type="caution">
    <text evidence="11">The sequence shown here is derived from an EMBL/GenBank/DDBJ whole genome shotgun (WGS) entry which is preliminary data.</text>
</comment>
<feature type="domain" description="Carrier" evidence="10">
    <location>
        <begin position="101"/>
        <end position="177"/>
    </location>
</feature>
<dbReference type="CDD" id="cd05918">
    <property type="entry name" value="A_NRPS_SidN3_like"/>
    <property type="match status" value="5"/>
</dbReference>
<feature type="domain" description="Carrier" evidence="10">
    <location>
        <begin position="1180"/>
        <end position="1256"/>
    </location>
</feature>
<dbReference type="InterPro" id="IPR036736">
    <property type="entry name" value="ACP-like_sf"/>
</dbReference>
<feature type="domain" description="Carrier" evidence="10">
    <location>
        <begin position="6292"/>
        <end position="6368"/>
    </location>
</feature>
<keyword evidence="3" id="KW-0597">Phosphoprotein</keyword>
<keyword evidence="2" id="KW-0596">Phosphopantetheine</keyword>
<gene>
    <name evidence="11" type="ORF">E4U13_007693</name>
</gene>
<dbReference type="Gene3D" id="3.40.50.12780">
    <property type="entry name" value="N-terminal domain of ligase-like"/>
    <property type="match status" value="3"/>
</dbReference>
<dbReference type="PROSITE" id="PS50075">
    <property type="entry name" value="CARRIER"/>
    <property type="match status" value="6"/>
</dbReference>
<dbReference type="InterPro" id="IPR000873">
    <property type="entry name" value="AMP-dep_synth/lig_dom"/>
</dbReference>
<dbReference type="FunFam" id="3.30.559.30:FF:000003">
    <property type="entry name" value="Nonribosomal peptide synthase SidD"/>
    <property type="match status" value="4"/>
</dbReference>
<evidence type="ECO:0000256" key="1">
    <source>
        <dbReference type="ARBA" id="ARBA00005107"/>
    </source>
</evidence>
<dbReference type="Pfam" id="PF00668">
    <property type="entry name" value="Condensation"/>
    <property type="match status" value="7"/>
</dbReference>
<name>A0A9P7Q5H3_9HYPO</name>
<comment type="similarity">
    <text evidence="6">Belongs to the NRP synthetase family.</text>
</comment>
<dbReference type="InterPro" id="IPR042099">
    <property type="entry name" value="ANL_N_sf"/>
</dbReference>
<dbReference type="InterPro" id="IPR020845">
    <property type="entry name" value="AMP-binding_CS"/>
</dbReference>
<evidence type="ECO:0000256" key="4">
    <source>
        <dbReference type="ARBA" id="ARBA00022598"/>
    </source>
</evidence>
<protein>
    <recommendedName>
        <fullName evidence="7">D-lysergyl-peptide-synthetase subunit 1</fullName>
    </recommendedName>
    <alternativeName>
        <fullName evidence="8">Nonribosomal peptide synthetase 1</fullName>
    </alternativeName>
</protein>